<accession>A0ABT4QF91</accession>
<dbReference type="EMBL" id="JAQAGZ010000018">
    <property type="protein sequence ID" value="MCZ8515519.1"/>
    <property type="molecule type" value="Genomic_DNA"/>
</dbReference>
<evidence type="ECO:0000313" key="2">
    <source>
        <dbReference type="Proteomes" id="UP001527882"/>
    </source>
</evidence>
<name>A0ABT4QF91_9BACL</name>
<evidence type="ECO:0000313" key="1">
    <source>
        <dbReference type="EMBL" id="MCZ8515519.1"/>
    </source>
</evidence>
<sequence length="76" mass="8617">MELDEDKQNVIAIISLPSDKNIEGSWFVWKTLQFIANIFASSTWRTLPQVTAIFLGGNPYLARKAAYWAQAVVSVW</sequence>
<comment type="caution">
    <text evidence="1">The sequence shown here is derived from an EMBL/GenBank/DDBJ whole genome shotgun (WGS) entry which is preliminary data.</text>
</comment>
<proteinExistence type="predicted"/>
<dbReference type="RefSeq" id="WP_269884051.1">
    <property type="nucleotide sequence ID" value="NZ_JAQAGZ010000018.1"/>
</dbReference>
<reference evidence="1 2" key="1">
    <citation type="submission" date="2022-12" db="EMBL/GenBank/DDBJ databases">
        <title>Draft genome sequence of Paenibacillus sp. dW9.</title>
        <authorList>
            <person name="Choi E.-W."/>
            <person name="Kim D.-U."/>
        </authorList>
    </citation>
    <scope>NUCLEOTIDE SEQUENCE [LARGE SCALE GENOMIC DNA]</scope>
    <source>
        <strain evidence="2">dW9</strain>
    </source>
</reference>
<gene>
    <name evidence="1" type="ORF">O9H85_24555</name>
</gene>
<dbReference type="Proteomes" id="UP001527882">
    <property type="component" value="Unassembled WGS sequence"/>
</dbReference>
<organism evidence="1 2">
    <name type="scientific">Paenibacillus gyeongsangnamensis</name>
    <dbReference type="NCBI Taxonomy" id="3388067"/>
    <lineage>
        <taxon>Bacteria</taxon>
        <taxon>Bacillati</taxon>
        <taxon>Bacillota</taxon>
        <taxon>Bacilli</taxon>
        <taxon>Bacillales</taxon>
        <taxon>Paenibacillaceae</taxon>
        <taxon>Paenibacillus</taxon>
    </lineage>
</organism>
<protein>
    <submittedName>
        <fullName evidence="1">Uncharacterized protein</fullName>
    </submittedName>
</protein>
<keyword evidence="2" id="KW-1185">Reference proteome</keyword>